<dbReference type="PROSITE" id="PS51257">
    <property type="entry name" value="PROKAR_LIPOPROTEIN"/>
    <property type="match status" value="1"/>
</dbReference>
<protein>
    <submittedName>
        <fullName evidence="1">Uncharacterized protein</fullName>
    </submittedName>
</protein>
<organism evidence="1 2">
    <name type="scientific">Lujinxingia vulgaris</name>
    <dbReference type="NCBI Taxonomy" id="2600176"/>
    <lineage>
        <taxon>Bacteria</taxon>
        <taxon>Deltaproteobacteria</taxon>
        <taxon>Bradymonadales</taxon>
        <taxon>Lujinxingiaceae</taxon>
        <taxon>Lujinxingia</taxon>
    </lineage>
</organism>
<dbReference type="EMBL" id="VOSL01000125">
    <property type="protein sequence ID" value="TXD32543.1"/>
    <property type="molecule type" value="Genomic_DNA"/>
</dbReference>
<name>A0A5C6X7W3_9DELT</name>
<evidence type="ECO:0000313" key="2">
    <source>
        <dbReference type="Proteomes" id="UP000321046"/>
    </source>
</evidence>
<evidence type="ECO:0000313" key="1">
    <source>
        <dbReference type="EMBL" id="TXD32543.1"/>
    </source>
</evidence>
<accession>A0A5C6X7W3</accession>
<dbReference type="AlphaFoldDB" id="A0A5C6X7W3"/>
<dbReference type="Proteomes" id="UP000321046">
    <property type="component" value="Unassembled WGS sequence"/>
</dbReference>
<comment type="caution">
    <text evidence="1">The sequence shown here is derived from an EMBL/GenBank/DDBJ whole genome shotgun (WGS) entry which is preliminary data.</text>
</comment>
<proteinExistence type="predicted"/>
<dbReference type="RefSeq" id="WP_146976254.1">
    <property type="nucleotide sequence ID" value="NZ_VOSL01000125.1"/>
</dbReference>
<reference evidence="1 2" key="1">
    <citation type="submission" date="2019-08" db="EMBL/GenBank/DDBJ databases">
        <title>Bradymonadales sp. TMQ2.</title>
        <authorList>
            <person name="Liang Q."/>
        </authorList>
    </citation>
    <scope>NUCLEOTIDE SEQUENCE [LARGE SCALE GENOMIC DNA]</scope>
    <source>
        <strain evidence="1 2">TMQ2</strain>
    </source>
</reference>
<gene>
    <name evidence="1" type="ORF">FRC96_17170</name>
</gene>
<dbReference type="OrthoDB" id="5500258at2"/>
<sequence length="334" mass="35391">MSREDGMQGGRRWLGAAMLVMVAGVGCAADRGGEDATGEVASARAPVEDEQTRAANARYAVTVVNDGEMETRVYDGLGSQHAAIAGLVVPGATGMWRWEEGTRQVEQPDCGCVSEQMMEGAEEPDPKACLTDRAVMTGRFINDTTGESWAPEETTMAPDDRWWEVSMTPVGAVGSVGLVTLCVDSYYCGAAHPGVECEQIAMDFSGAEPAQVEVGALSAALGAEHFEGLKLGLEDDIEVAAEDAELVALAPSWDAEEGRLMAEQHYAFGACYACSDGEWSSYTVSTYVDERPINAEVAGERPPQGLRDLLSASGWEVRAVSPVPRMAVATPAVD</sequence>